<dbReference type="PANTHER" id="PTHR33630:SF9">
    <property type="entry name" value="CUTINASE 4"/>
    <property type="match status" value="1"/>
</dbReference>
<evidence type="ECO:0000256" key="1">
    <source>
        <dbReference type="ARBA" id="ARBA00007534"/>
    </source>
</evidence>
<feature type="chain" id="PRO_5046959160" evidence="5">
    <location>
        <begin position="25"/>
        <end position="289"/>
    </location>
</feature>
<dbReference type="PANTHER" id="PTHR33630">
    <property type="entry name" value="CUTINASE RV1984C-RELATED-RELATED"/>
    <property type="match status" value="1"/>
</dbReference>
<sequence length="289" mass="30175">MLRRLAAVCAAALALVAAAPAATAQPVKTVPHQGCAEHYLVAVPGGANTAEGIPDWMPHGGNVFMTGILTRLGTDGHIQPLWVAYPSTPFATTEYQRSSAGGYQRVRRTVVKLANQCPAARFSFTGYSLGADIAARMTSDIANGRGPIPPEKVSGVALFANPYQGGNGAVLSAGTSPDSRGALGSLPGGYGVLGNRVLEICNPEDIVCSTKDSMRGLVSPALRTNVVAGRVPLNEFASVFRTLGLASYGVLHDMGAHGDYSLAQQQEATNWIIERSEAPVQIPVELGHE</sequence>
<organism evidence="6 7">
    <name type="scientific">Corynebacterium jeddahense</name>
    <dbReference type="NCBI Taxonomy" id="1414719"/>
    <lineage>
        <taxon>Bacteria</taxon>
        <taxon>Bacillati</taxon>
        <taxon>Actinomycetota</taxon>
        <taxon>Actinomycetes</taxon>
        <taxon>Mycobacteriales</taxon>
        <taxon>Corynebacteriaceae</taxon>
        <taxon>Corynebacterium</taxon>
    </lineage>
</organism>
<dbReference type="Proteomes" id="UP001218071">
    <property type="component" value="Chromosome"/>
</dbReference>
<keyword evidence="2" id="KW-0719">Serine esterase</keyword>
<dbReference type="SMART" id="SM01110">
    <property type="entry name" value="Cutinase"/>
    <property type="match status" value="1"/>
</dbReference>
<keyword evidence="5" id="KW-0732">Signal</keyword>
<evidence type="ECO:0000313" key="6">
    <source>
        <dbReference type="EMBL" id="WCZ37721.1"/>
    </source>
</evidence>
<accession>A0ABY7UG63</accession>
<evidence type="ECO:0000256" key="5">
    <source>
        <dbReference type="SAM" id="SignalP"/>
    </source>
</evidence>
<dbReference type="RefSeq" id="WP_052333769.1">
    <property type="nucleotide sequence ID" value="NZ_CBYN010000041.1"/>
</dbReference>
<dbReference type="Pfam" id="PF01083">
    <property type="entry name" value="Cutinase"/>
    <property type="match status" value="1"/>
</dbReference>
<evidence type="ECO:0000313" key="7">
    <source>
        <dbReference type="Proteomes" id="UP001218071"/>
    </source>
</evidence>
<comment type="similarity">
    <text evidence="1">Belongs to the cutinase family.</text>
</comment>
<dbReference type="EMBL" id="CP063194">
    <property type="protein sequence ID" value="WCZ37721.1"/>
    <property type="molecule type" value="Genomic_DNA"/>
</dbReference>
<evidence type="ECO:0000256" key="3">
    <source>
        <dbReference type="ARBA" id="ARBA00022801"/>
    </source>
</evidence>
<evidence type="ECO:0000256" key="2">
    <source>
        <dbReference type="ARBA" id="ARBA00022487"/>
    </source>
</evidence>
<reference evidence="6 7" key="1">
    <citation type="submission" date="2020-10" db="EMBL/GenBank/DDBJ databases">
        <title>Complete genome sequence of Corynebacterium jeddahense DSM 45997, type strain of Corynebacterium jeddahense.</title>
        <authorList>
            <person name="Busche T."/>
            <person name="Kalinowski J."/>
            <person name="Ruckert C."/>
        </authorList>
    </citation>
    <scope>NUCLEOTIDE SEQUENCE [LARGE SCALE GENOMIC DNA]</scope>
    <source>
        <strain evidence="6 7">DSM 45997</strain>
    </source>
</reference>
<gene>
    <name evidence="6" type="ORF">CJEDD_00425</name>
</gene>
<evidence type="ECO:0000256" key="4">
    <source>
        <dbReference type="ARBA" id="ARBA00023157"/>
    </source>
</evidence>
<keyword evidence="4" id="KW-1015">Disulfide bond</keyword>
<dbReference type="InterPro" id="IPR000675">
    <property type="entry name" value="Cutinase/axe"/>
</dbReference>
<keyword evidence="7" id="KW-1185">Reference proteome</keyword>
<proteinExistence type="inferred from homology"/>
<keyword evidence="3" id="KW-0378">Hydrolase</keyword>
<dbReference type="InterPro" id="IPR029058">
    <property type="entry name" value="AB_hydrolase_fold"/>
</dbReference>
<dbReference type="SUPFAM" id="SSF53474">
    <property type="entry name" value="alpha/beta-Hydrolases"/>
    <property type="match status" value="1"/>
</dbReference>
<feature type="signal peptide" evidence="5">
    <location>
        <begin position="1"/>
        <end position="24"/>
    </location>
</feature>
<name>A0ABY7UG63_9CORY</name>
<protein>
    <submittedName>
        <fullName evidence="6">Cutinase</fullName>
    </submittedName>
</protein>
<dbReference type="Gene3D" id="3.40.50.1820">
    <property type="entry name" value="alpha/beta hydrolase"/>
    <property type="match status" value="1"/>
</dbReference>